<organism evidence="1 2">
    <name type="scientific">Parascaris univalens</name>
    <name type="common">Nematode worm</name>
    <dbReference type="NCBI Taxonomy" id="6257"/>
    <lineage>
        <taxon>Eukaryota</taxon>
        <taxon>Metazoa</taxon>
        <taxon>Ecdysozoa</taxon>
        <taxon>Nematoda</taxon>
        <taxon>Chromadorea</taxon>
        <taxon>Rhabditida</taxon>
        <taxon>Spirurina</taxon>
        <taxon>Ascaridomorpha</taxon>
        <taxon>Ascaridoidea</taxon>
        <taxon>Ascarididae</taxon>
        <taxon>Parascaris</taxon>
    </lineage>
</organism>
<dbReference type="WBParaSite" id="PgB03_g116_t05">
    <property type="protein sequence ID" value="PgB03_g116_t05"/>
    <property type="gene ID" value="PgB03_g116"/>
</dbReference>
<keyword evidence="1" id="KW-1185">Reference proteome</keyword>
<dbReference type="Proteomes" id="UP000887569">
    <property type="component" value="Unplaced"/>
</dbReference>
<evidence type="ECO:0000313" key="2">
    <source>
        <dbReference type="WBParaSite" id="PgB03_g116_t05"/>
    </source>
</evidence>
<evidence type="ECO:0000313" key="1">
    <source>
        <dbReference type="Proteomes" id="UP000887569"/>
    </source>
</evidence>
<protein>
    <submittedName>
        <fullName evidence="2">Condensin II complex subunit H2 N-terminal domain-containing protein</fullName>
    </submittedName>
</protein>
<name>A0A914ZIW0_PARUN</name>
<reference evidence="2" key="1">
    <citation type="submission" date="2022-11" db="UniProtKB">
        <authorList>
            <consortium name="WormBaseParasite"/>
        </authorList>
    </citation>
    <scope>IDENTIFICATION</scope>
</reference>
<proteinExistence type="predicted"/>
<dbReference type="AlphaFoldDB" id="A0A914ZIW0"/>
<sequence length="102" mass="12046">MVKLIELILLKIANSDECPPIRELDMIADDKHCYAPFKDTKTYTTIEQRLKRRDKKRERMALSLRPPLTEYMKNCMFRKTSEKKCMQTWTGFSDNALLAITD</sequence>
<accession>A0A914ZIW0</accession>